<dbReference type="Proteomes" id="UP000032746">
    <property type="component" value="Chromosome"/>
</dbReference>
<reference evidence="6" key="2">
    <citation type="submission" date="2015-03" db="EMBL/GenBank/DDBJ databases">
        <authorList>
            <person name="Gallagher L.A."/>
            <person name="Hayden H.S."/>
            <person name="Weiss E.J."/>
            <person name="Hager K.R."/>
            <person name="Ramage E."/>
            <person name="Radey M.R."/>
            <person name="Bydalek R."/>
            <person name="Manoil C."/>
            <person name="Miller S.I."/>
            <person name="Brittnacher M.J."/>
        </authorList>
    </citation>
    <scope>NUCLEOTIDE SEQUENCE [LARGE SCALE GENOMIC DNA]</scope>
    <source>
        <strain evidence="6">AB5075-UW</strain>
    </source>
</reference>
<name>A0A0D5YEH0_ACIBA</name>
<dbReference type="PANTHER" id="PTHR10302">
    <property type="entry name" value="SINGLE-STRANDED DNA-BINDING PROTEIN"/>
    <property type="match status" value="1"/>
</dbReference>
<keyword evidence="1 2" id="KW-0238">DNA-binding</keyword>
<sequence length="117" mass="13365">MRGINKVILVGMLGANPIPKQFQNGGSYAQFSIATSEKYQDKRTGDWIENTEWHRIVAHNRLGEIACQFLKKGSKVYIEGSLHTRKWTDQNNQERYVTEVRAITFQSLDSLPQANPV</sequence>
<dbReference type="Pfam" id="PF00436">
    <property type="entry name" value="SSB"/>
    <property type="match status" value="1"/>
</dbReference>
<organism evidence="4 6">
    <name type="scientific">Acinetobacter baumannii</name>
    <dbReference type="NCBI Taxonomy" id="470"/>
    <lineage>
        <taxon>Bacteria</taxon>
        <taxon>Pseudomonadati</taxon>
        <taxon>Pseudomonadota</taxon>
        <taxon>Gammaproteobacteria</taxon>
        <taxon>Moraxellales</taxon>
        <taxon>Moraxellaceae</taxon>
        <taxon>Acinetobacter</taxon>
        <taxon>Acinetobacter calcoaceticus/baumannii complex</taxon>
    </lineage>
</organism>
<dbReference type="InterPro" id="IPR000424">
    <property type="entry name" value="Primosome_PriB/ssb"/>
</dbReference>
<dbReference type="InterPro" id="IPR012340">
    <property type="entry name" value="NA-bd_OB-fold"/>
</dbReference>
<evidence type="ECO:0000313" key="4">
    <source>
        <dbReference type="EMBL" id="AKA30313.1"/>
    </source>
</evidence>
<dbReference type="GO" id="GO:0009295">
    <property type="term" value="C:nucleoid"/>
    <property type="evidence" value="ECO:0007669"/>
    <property type="project" value="TreeGrafter"/>
</dbReference>
<evidence type="ECO:0000313" key="7">
    <source>
        <dbReference type="Proteomes" id="UP000439424"/>
    </source>
</evidence>
<dbReference type="HAMAP" id="MF_00984">
    <property type="entry name" value="SSB"/>
    <property type="match status" value="1"/>
</dbReference>
<dbReference type="PROSITE" id="PS50935">
    <property type="entry name" value="SSB"/>
    <property type="match status" value="1"/>
</dbReference>
<dbReference type="SUPFAM" id="SSF50249">
    <property type="entry name" value="Nucleic acid-binding proteins"/>
    <property type="match status" value="1"/>
</dbReference>
<reference evidence="4 6" key="1">
    <citation type="journal article" date="2015" name="J. Bacteriol.">
        <title>Resources for Genetic and Genomic Analysis of Emerging Pathogen Acinetobacter baumannii.</title>
        <authorList>
            <person name="Gallagher L.A."/>
            <person name="Ramage E."/>
            <person name="Weiss E.J."/>
            <person name="Radey M."/>
            <person name="Hayden H.S."/>
            <person name="Held K.G."/>
            <person name="Huse H.K."/>
            <person name="Zurawski D.V."/>
            <person name="Brittnacher M.J."/>
            <person name="Manoil C."/>
        </authorList>
    </citation>
    <scope>NUCLEOTIDE SEQUENCE [LARGE SCALE GENOMIC DNA]</scope>
    <source>
        <strain evidence="4 6">AB5075-UW</strain>
    </source>
</reference>
<evidence type="ECO:0000256" key="1">
    <source>
        <dbReference type="ARBA" id="ARBA00023125"/>
    </source>
</evidence>
<dbReference type="EMBL" id="CP008706">
    <property type="protein sequence ID" value="AKA30313.1"/>
    <property type="molecule type" value="Genomic_DNA"/>
</dbReference>
<gene>
    <name evidence="5" type="primary">ssb</name>
    <name evidence="4" type="ORF">ABUW_0542</name>
    <name evidence="5" type="ORF">GNY86_06380</name>
</gene>
<comment type="caution">
    <text evidence="2">Lacks conserved residue(s) required for the propagation of feature annotation.</text>
</comment>
<comment type="subunit">
    <text evidence="2">Homotetramer.</text>
</comment>
<accession>A0A0D5YEH0</accession>
<dbReference type="PIRSF" id="PIRSF002070">
    <property type="entry name" value="SSB"/>
    <property type="match status" value="1"/>
</dbReference>
<dbReference type="Proteomes" id="UP000439424">
    <property type="component" value="Unassembled WGS sequence"/>
</dbReference>
<dbReference type="EMBL" id="WPIP01000033">
    <property type="protein sequence ID" value="MVM91143.1"/>
    <property type="molecule type" value="Genomic_DNA"/>
</dbReference>
<dbReference type="GO" id="GO:0003697">
    <property type="term" value="F:single-stranded DNA binding"/>
    <property type="evidence" value="ECO:0007669"/>
    <property type="project" value="UniProtKB-UniRule"/>
</dbReference>
<dbReference type="RefSeq" id="WP_002014678.1">
    <property type="nucleotide sequence ID" value="NZ_CAJHGN010000025.1"/>
</dbReference>
<dbReference type="PATRIC" id="fig|470.1345.peg.513"/>
<evidence type="ECO:0000313" key="6">
    <source>
        <dbReference type="Proteomes" id="UP000032746"/>
    </source>
</evidence>
<dbReference type="Gene3D" id="2.40.50.140">
    <property type="entry name" value="Nucleic acid-binding proteins"/>
    <property type="match status" value="1"/>
</dbReference>
<proteinExistence type="inferred from homology"/>
<evidence type="ECO:0000256" key="2">
    <source>
        <dbReference type="HAMAP-Rule" id="MF_00984"/>
    </source>
</evidence>
<protein>
    <recommendedName>
        <fullName evidence="2 3">Single-stranded DNA-binding protein</fullName>
        <shortName evidence="2">SSB</shortName>
    </recommendedName>
</protein>
<reference evidence="5 7" key="3">
    <citation type="submission" date="2019-11" db="EMBL/GenBank/DDBJ databases">
        <title>Multidrug-resistant Acinetobacter baumannii moving toward extensively drug-resistant over fifteen years in South of Brazil.</title>
        <authorList>
            <person name="Fedrigo N.H."/>
            <person name="Cerdeira L."/>
            <person name="Fuga B."/>
            <person name="Marini P.V.B."/>
            <person name="Shinohara D.R."/>
            <person name="Carrara-Marroni F.E."/>
            <person name="Lincopan N."/>
            <person name="Tognim M.C.B."/>
        </authorList>
    </citation>
    <scope>NUCLEOTIDE SEQUENCE [LARGE SCALE GENOMIC DNA]</scope>
    <source>
        <strain evidence="5 7">Ac576</strain>
    </source>
</reference>
<dbReference type="NCBIfam" id="TIGR00621">
    <property type="entry name" value="ssb"/>
    <property type="match status" value="1"/>
</dbReference>
<evidence type="ECO:0000313" key="5">
    <source>
        <dbReference type="EMBL" id="MVM91143.1"/>
    </source>
</evidence>
<dbReference type="CDD" id="cd04496">
    <property type="entry name" value="SSB_OBF"/>
    <property type="match status" value="1"/>
</dbReference>
<dbReference type="PANTHER" id="PTHR10302:SF27">
    <property type="entry name" value="SINGLE-STRANDED DNA-BINDING PROTEIN"/>
    <property type="match status" value="1"/>
</dbReference>
<dbReference type="GO" id="GO:0006260">
    <property type="term" value="P:DNA replication"/>
    <property type="evidence" value="ECO:0007669"/>
    <property type="project" value="InterPro"/>
</dbReference>
<dbReference type="InterPro" id="IPR011344">
    <property type="entry name" value="ssDNA-bd"/>
</dbReference>
<evidence type="ECO:0000256" key="3">
    <source>
        <dbReference type="PIRNR" id="PIRNR002070"/>
    </source>
</evidence>
<dbReference type="AlphaFoldDB" id="A0A0D5YEH0"/>